<keyword evidence="2" id="KW-0547">Nucleotide-binding</keyword>
<dbReference type="OrthoDB" id="688937at2759"/>
<gene>
    <name evidence="5" type="ORF">COLO4_07187</name>
</gene>
<keyword evidence="6" id="KW-1185">Reference proteome</keyword>
<dbReference type="InterPro" id="IPR041118">
    <property type="entry name" value="Rx_N"/>
</dbReference>
<evidence type="ECO:0000256" key="3">
    <source>
        <dbReference type="ARBA" id="ARBA00022821"/>
    </source>
</evidence>
<dbReference type="AlphaFoldDB" id="A0A1R3KKK5"/>
<reference evidence="6" key="1">
    <citation type="submission" date="2013-09" db="EMBL/GenBank/DDBJ databases">
        <title>Corchorus olitorius genome sequencing.</title>
        <authorList>
            <person name="Alam M."/>
            <person name="Haque M.S."/>
            <person name="Islam M.S."/>
            <person name="Emdad E.M."/>
            <person name="Islam M.M."/>
            <person name="Ahmed B."/>
            <person name="Halim A."/>
            <person name="Hossen Q.M.M."/>
            <person name="Hossain M.Z."/>
            <person name="Ahmed R."/>
            <person name="Khan M.M."/>
            <person name="Islam R."/>
            <person name="Rashid M.M."/>
            <person name="Khan S.A."/>
            <person name="Rahman M.S."/>
            <person name="Alam M."/>
            <person name="Yahiya A.S."/>
            <person name="Khan M.S."/>
            <person name="Azam M.S."/>
            <person name="Haque T."/>
            <person name="Lashkar M.Z.H."/>
            <person name="Akhand A.I."/>
            <person name="Morshed G."/>
            <person name="Roy S."/>
            <person name="Uddin K.S."/>
            <person name="Rabeya T."/>
            <person name="Hossain A.S."/>
            <person name="Chowdhury A."/>
            <person name="Snigdha A.R."/>
            <person name="Mortoza M.S."/>
            <person name="Matin S.A."/>
            <person name="Hoque S.M.E."/>
            <person name="Islam M.K."/>
            <person name="Roy D.K."/>
            <person name="Haider R."/>
            <person name="Moosa M.M."/>
            <person name="Elias S.M."/>
            <person name="Hasan A.M."/>
            <person name="Jahan S."/>
            <person name="Shafiuddin M."/>
            <person name="Mahmood N."/>
            <person name="Shommy N.S."/>
        </authorList>
    </citation>
    <scope>NUCLEOTIDE SEQUENCE [LARGE SCALE GENOMIC DNA]</scope>
    <source>
        <strain evidence="6">cv. O-4</strain>
    </source>
</reference>
<evidence type="ECO:0000259" key="4">
    <source>
        <dbReference type="Pfam" id="PF18052"/>
    </source>
</evidence>
<protein>
    <submittedName>
        <fullName evidence="5">Disease resistance protein RGA3-like protein</fullName>
    </submittedName>
</protein>
<evidence type="ECO:0000256" key="2">
    <source>
        <dbReference type="ARBA" id="ARBA00022741"/>
    </source>
</evidence>
<accession>A0A1R3KKK5</accession>
<dbReference type="Gene3D" id="1.20.5.4130">
    <property type="match status" value="1"/>
</dbReference>
<dbReference type="Proteomes" id="UP000187203">
    <property type="component" value="Unassembled WGS sequence"/>
</dbReference>
<keyword evidence="1" id="KW-0677">Repeat</keyword>
<name>A0A1R3KKK5_9ROSI</name>
<evidence type="ECO:0000256" key="1">
    <source>
        <dbReference type="ARBA" id="ARBA00022737"/>
    </source>
</evidence>
<organism evidence="5 6">
    <name type="scientific">Corchorus olitorius</name>
    <dbReference type="NCBI Taxonomy" id="93759"/>
    <lineage>
        <taxon>Eukaryota</taxon>
        <taxon>Viridiplantae</taxon>
        <taxon>Streptophyta</taxon>
        <taxon>Embryophyta</taxon>
        <taxon>Tracheophyta</taxon>
        <taxon>Spermatophyta</taxon>
        <taxon>Magnoliopsida</taxon>
        <taxon>eudicotyledons</taxon>
        <taxon>Gunneridae</taxon>
        <taxon>Pentapetalae</taxon>
        <taxon>rosids</taxon>
        <taxon>malvids</taxon>
        <taxon>Malvales</taxon>
        <taxon>Malvaceae</taxon>
        <taxon>Grewioideae</taxon>
        <taxon>Apeibeae</taxon>
        <taxon>Corchorus</taxon>
    </lineage>
</organism>
<dbReference type="Pfam" id="PF18052">
    <property type="entry name" value="Rx_N"/>
    <property type="match status" value="1"/>
</dbReference>
<dbReference type="GO" id="GO:0006952">
    <property type="term" value="P:defense response"/>
    <property type="evidence" value="ECO:0007669"/>
    <property type="project" value="UniProtKB-KW"/>
</dbReference>
<proteinExistence type="predicted"/>
<dbReference type="GO" id="GO:0000166">
    <property type="term" value="F:nucleotide binding"/>
    <property type="evidence" value="ECO:0007669"/>
    <property type="project" value="UniProtKB-KW"/>
</dbReference>
<sequence length="110" mass="12424">MADFMVDIPSNAFETLADELLLETRLPWGVKSEIQKLSRNFTHVKNILIKAKEVESSHDARQGMCLRQLHDVFYDADDLLSDITAEKSKRQSLKSSSIGRKVGGEACRMI</sequence>
<dbReference type="STRING" id="93759.A0A1R3KKK5"/>
<evidence type="ECO:0000313" key="5">
    <source>
        <dbReference type="EMBL" id="OMP07615.1"/>
    </source>
</evidence>
<keyword evidence="3" id="KW-0611">Plant defense</keyword>
<comment type="caution">
    <text evidence="5">The sequence shown here is derived from an EMBL/GenBank/DDBJ whole genome shotgun (WGS) entry which is preliminary data.</text>
</comment>
<feature type="domain" description="Disease resistance N-terminal" evidence="4">
    <location>
        <begin position="11"/>
        <end position="95"/>
    </location>
</feature>
<evidence type="ECO:0000313" key="6">
    <source>
        <dbReference type="Proteomes" id="UP000187203"/>
    </source>
</evidence>
<dbReference type="EMBL" id="AWUE01013140">
    <property type="protein sequence ID" value="OMP07615.1"/>
    <property type="molecule type" value="Genomic_DNA"/>
</dbReference>